<accession>A0ACC2QJ35</accession>
<sequence>MRLKIYKMNVSPPSRAVLMTAELLKLNYVTQDVDLIAGEHKSPDYLEKNPMHTVPVLEDGDFLLADSHAIIIYLVSKHGGGQQSKLYPSDLKLRAIVNQRLFFETSNVAGAAREVVVGIMAGQSAPTANQIENLNDAYGILEKYLQKTKFVAGNHMTIADVSLVAGISSINVLVPVDAKYTRVHAWWNSLKEEDWYKKANLPGLAQYEELMKSKLK</sequence>
<proteinExistence type="predicted"/>
<gene>
    <name evidence="1" type="ORF">PYW08_005905</name>
</gene>
<organism evidence="1 2">
    <name type="scientific">Mythimna loreyi</name>
    <dbReference type="NCBI Taxonomy" id="667449"/>
    <lineage>
        <taxon>Eukaryota</taxon>
        <taxon>Metazoa</taxon>
        <taxon>Ecdysozoa</taxon>
        <taxon>Arthropoda</taxon>
        <taxon>Hexapoda</taxon>
        <taxon>Insecta</taxon>
        <taxon>Pterygota</taxon>
        <taxon>Neoptera</taxon>
        <taxon>Endopterygota</taxon>
        <taxon>Lepidoptera</taxon>
        <taxon>Glossata</taxon>
        <taxon>Ditrysia</taxon>
        <taxon>Noctuoidea</taxon>
        <taxon>Noctuidae</taxon>
        <taxon>Noctuinae</taxon>
        <taxon>Hadenini</taxon>
        <taxon>Mythimna</taxon>
    </lineage>
</organism>
<keyword evidence="2" id="KW-1185">Reference proteome</keyword>
<name>A0ACC2QJ35_9NEOP</name>
<dbReference type="EMBL" id="CM056794">
    <property type="protein sequence ID" value="KAJ8717506.1"/>
    <property type="molecule type" value="Genomic_DNA"/>
</dbReference>
<reference evidence="1" key="1">
    <citation type="submission" date="2023-03" db="EMBL/GenBank/DDBJ databases">
        <title>Chromosome-level genomes of two armyworms, Mythimna separata and Mythimna loreyi, provide insights into the biosynthesis and reception of sex pheromones.</title>
        <authorList>
            <person name="Zhao H."/>
        </authorList>
    </citation>
    <scope>NUCLEOTIDE SEQUENCE</scope>
    <source>
        <strain evidence="1">BeijingLab</strain>
    </source>
</reference>
<protein>
    <submittedName>
        <fullName evidence="1">Uncharacterized protein</fullName>
    </submittedName>
</protein>
<evidence type="ECO:0000313" key="2">
    <source>
        <dbReference type="Proteomes" id="UP001231649"/>
    </source>
</evidence>
<comment type="caution">
    <text evidence="1">The sequence shown here is derived from an EMBL/GenBank/DDBJ whole genome shotgun (WGS) entry which is preliminary data.</text>
</comment>
<dbReference type="Proteomes" id="UP001231649">
    <property type="component" value="Chromosome 18"/>
</dbReference>
<evidence type="ECO:0000313" key="1">
    <source>
        <dbReference type="EMBL" id="KAJ8717506.1"/>
    </source>
</evidence>